<evidence type="ECO:0000313" key="3">
    <source>
        <dbReference type="Proteomes" id="UP000011185"/>
    </source>
</evidence>
<name>L7JWU3_TRAHO</name>
<keyword evidence="3" id="KW-1185">Reference proteome</keyword>
<dbReference type="EMBL" id="JH993906">
    <property type="protein sequence ID" value="ELQ75899.1"/>
    <property type="molecule type" value="Genomic_DNA"/>
</dbReference>
<proteinExistence type="predicted"/>
<dbReference type="HOGENOM" id="CLU_2814236_0_0_1"/>
<evidence type="ECO:0000313" key="2">
    <source>
        <dbReference type="EMBL" id="ELQ75899.1"/>
    </source>
</evidence>
<protein>
    <submittedName>
        <fullName evidence="2">Uncharacterized protein</fullName>
    </submittedName>
</protein>
<dbReference type="AlphaFoldDB" id="L7JWU3"/>
<keyword evidence="1" id="KW-1133">Transmembrane helix</keyword>
<dbReference type="Proteomes" id="UP000011185">
    <property type="component" value="Unassembled WGS sequence"/>
</dbReference>
<reference evidence="2 3" key="1">
    <citation type="journal article" date="2012" name="PLoS Pathog.">
        <title>The genome of the obligate intracellular parasite Trachipleistophora hominis: new insights into microsporidian genome dynamics and reductive evolution.</title>
        <authorList>
            <person name="Heinz E."/>
            <person name="Williams T.A."/>
            <person name="Nakjang S."/>
            <person name="Noel C.J."/>
            <person name="Swan D.C."/>
            <person name="Goldberg A.V."/>
            <person name="Harris S.R."/>
            <person name="Weinmaier T."/>
            <person name="Markert S."/>
            <person name="Becher D."/>
            <person name="Bernhardt J."/>
            <person name="Dagan T."/>
            <person name="Hacker C."/>
            <person name="Lucocq J.M."/>
            <person name="Schweder T."/>
            <person name="Rattei T."/>
            <person name="Hall N."/>
            <person name="Hirt R.P."/>
            <person name="Embley T.M."/>
        </authorList>
    </citation>
    <scope>NUCLEOTIDE SEQUENCE [LARGE SCALE GENOMIC DNA]</scope>
</reference>
<accession>L7JWU3</accession>
<feature type="transmembrane region" description="Helical" evidence="1">
    <location>
        <begin position="40"/>
        <end position="64"/>
    </location>
</feature>
<keyword evidence="1" id="KW-0812">Transmembrane</keyword>
<gene>
    <name evidence="2" type="ORF">THOM_1144</name>
</gene>
<dbReference type="VEuPathDB" id="MicrosporidiaDB:THOM_1144"/>
<dbReference type="InParanoid" id="L7JWU3"/>
<evidence type="ECO:0000256" key="1">
    <source>
        <dbReference type="SAM" id="Phobius"/>
    </source>
</evidence>
<sequence length="67" mass="7658">MADKNEKLKRVNEINSGLAKDRKTGYCKMIARKDEFAKTVLRWTIVGIAACVFLIMFKLCSYVLSLN</sequence>
<keyword evidence="1" id="KW-0472">Membrane</keyword>
<organism evidence="2 3">
    <name type="scientific">Trachipleistophora hominis</name>
    <name type="common">Microsporidian parasite</name>
    <dbReference type="NCBI Taxonomy" id="72359"/>
    <lineage>
        <taxon>Eukaryota</taxon>
        <taxon>Fungi</taxon>
        <taxon>Fungi incertae sedis</taxon>
        <taxon>Microsporidia</taxon>
        <taxon>Pleistophoridae</taxon>
        <taxon>Trachipleistophora</taxon>
    </lineage>
</organism>